<keyword evidence="7 9" id="KW-0560">Oxidoreductase</keyword>
<feature type="binding site" evidence="9 10">
    <location>
        <position position="104"/>
    </location>
    <ligand>
        <name>FMN</name>
        <dbReference type="ChEBI" id="CHEBI:58210"/>
    </ligand>
</feature>
<dbReference type="Pfam" id="PF10590">
    <property type="entry name" value="PNP_phzG_C"/>
    <property type="match status" value="1"/>
</dbReference>
<feature type="binding site" evidence="9 10">
    <location>
        <begin position="139"/>
        <end position="140"/>
    </location>
    <ligand>
        <name>FMN</name>
        <dbReference type="ChEBI" id="CHEBI:58210"/>
    </ligand>
</feature>
<dbReference type="HAMAP" id="MF_01629">
    <property type="entry name" value="PdxH"/>
    <property type="match status" value="1"/>
</dbReference>
<protein>
    <recommendedName>
        <fullName evidence="9">Pyridoxine/pyridoxamine 5'-phosphate oxidase</fullName>
        <ecNumber evidence="9">1.4.3.5</ecNumber>
    </recommendedName>
    <alternativeName>
        <fullName evidence="9">PNP/PMP oxidase</fullName>
        <shortName evidence="9">PNPOx</shortName>
    </alternativeName>
    <alternativeName>
        <fullName evidence="9">Pyridoxal 5'-phosphate synthase</fullName>
    </alternativeName>
</protein>
<dbReference type="SUPFAM" id="SSF50475">
    <property type="entry name" value="FMN-binding split barrel"/>
    <property type="match status" value="1"/>
</dbReference>
<evidence type="ECO:0000256" key="7">
    <source>
        <dbReference type="ARBA" id="ARBA00023002"/>
    </source>
</evidence>
<dbReference type="NCBIfam" id="NF004231">
    <property type="entry name" value="PRK05679.1"/>
    <property type="match status" value="1"/>
</dbReference>
<dbReference type="RefSeq" id="WP_148593580.1">
    <property type="nucleotide sequence ID" value="NZ_CP042997.1"/>
</dbReference>
<evidence type="ECO:0000256" key="6">
    <source>
        <dbReference type="ARBA" id="ARBA00022643"/>
    </source>
</evidence>
<dbReference type="KEGG" id="agv:OJF2_20980"/>
<dbReference type="AlphaFoldDB" id="A0A5B9W071"/>
<dbReference type="NCBIfam" id="TIGR00558">
    <property type="entry name" value="pdxH"/>
    <property type="match status" value="1"/>
</dbReference>
<feature type="binding site" evidence="9">
    <location>
        <position position="130"/>
    </location>
    <ligand>
        <name>substrate</name>
    </ligand>
</feature>
<feature type="binding site" evidence="9 10">
    <location>
        <position position="81"/>
    </location>
    <ligand>
        <name>FMN</name>
        <dbReference type="ChEBI" id="CHEBI:58210"/>
    </ligand>
</feature>
<dbReference type="Proteomes" id="UP000324233">
    <property type="component" value="Chromosome"/>
</dbReference>
<evidence type="ECO:0000256" key="10">
    <source>
        <dbReference type="PIRSR" id="PIRSR000190-2"/>
    </source>
</evidence>
<dbReference type="GO" id="GO:0010181">
    <property type="term" value="F:FMN binding"/>
    <property type="evidence" value="ECO:0007669"/>
    <property type="project" value="UniProtKB-UniRule"/>
</dbReference>
<evidence type="ECO:0000256" key="3">
    <source>
        <dbReference type="ARBA" id="ARBA00007301"/>
    </source>
</evidence>
<feature type="binding site" evidence="9 10">
    <location>
        <position position="194"/>
    </location>
    <ligand>
        <name>FMN</name>
        <dbReference type="ChEBI" id="CHEBI:58210"/>
    </ligand>
</feature>
<dbReference type="FunFam" id="2.30.110.10:FF:000005">
    <property type="entry name" value="NAD(P)H-hydrate epimerase"/>
    <property type="match status" value="1"/>
</dbReference>
<dbReference type="InterPro" id="IPR000659">
    <property type="entry name" value="Pyridox_Oxase"/>
</dbReference>
<dbReference type="EC" id="1.4.3.5" evidence="9"/>
<feature type="binding site" evidence="9">
    <location>
        <position position="122"/>
    </location>
    <ligand>
        <name>substrate</name>
    </ligand>
</feature>
<comment type="pathway">
    <text evidence="2 9">Cofactor metabolism; pyridoxal 5'-phosphate salvage; pyridoxal 5'-phosphate from pyridoxine 5'-phosphate: step 1/1.</text>
</comment>
<feature type="binding site" evidence="9 10">
    <location>
        <position position="184"/>
    </location>
    <ligand>
        <name>FMN</name>
        <dbReference type="ChEBI" id="CHEBI:58210"/>
    </ligand>
</feature>
<feature type="binding site" evidence="9">
    <location>
        <position position="65"/>
    </location>
    <ligand>
        <name>substrate</name>
    </ligand>
</feature>
<name>A0A5B9W071_9BACT</name>
<dbReference type="Gene3D" id="2.30.110.10">
    <property type="entry name" value="Electron Transport, Fmn-binding Protein, Chain A"/>
    <property type="match status" value="1"/>
</dbReference>
<dbReference type="PIRSF" id="PIRSF000190">
    <property type="entry name" value="Pyd_amn-ph_oxd"/>
    <property type="match status" value="1"/>
</dbReference>
<evidence type="ECO:0000313" key="14">
    <source>
        <dbReference type="Proteomes" id="UP000324233"/>
    </source>
</evidence>
<evidence type="ECO:0000256" key="2">
    <source>
        <dbReference type="ARBA" id="ARBA00005037"/>
    </source>
</evidence>
<dbReference type="InterPro" id="IPR019576">
    <property type="entry name" value="Pyridoxamine_oxidase_dimer_C"/>
</dbReference>
<dbReference type="GO" id="GO:0004733">
    <property type="term" value="F:pyridoxamine phosphate oxidase activity"/>
    <property type="evidence" value="ECO:0007669"/>
    <property type="project" value="UniProtKB-UniRule"/>
</dbReference>
<feature type="binding site" evidence="9">
    <location>
        <begin position="190"/>
        <end position="192"/>
    </location>
    <ligand>
        <name>substrate</name>
    </ligand>
</feature>
<comment type="pathway">
    <text evidence="1 9">Cofactor metabolism; pyridoxal 5'-phosphate salvage; pyridoxal 5'-phosphate from pyridoxamine 5'-phosphate: step 1/1.</text>
</comment>
<feature type="domain" description="Pyridoxine 5'-phosphate oxidase dimerisation C-terminal" evidence="12">
    <location>
        <begin position="171"/>
        <end position="211"/>
    </location>
</feature>
<dbReference type="UniPathway" id="UPA01068">
    <property type="reaction ID" value="UER00304"/>
</dbReference>
<evidence type="ECO:0000256" key="9">
    <source>
        <dbReference type="HAMAP-Rule" id="MF_01629"/>
    </source>
</evidence>
<dbReference type="Pfam" id="PF01243">
    <property type="entry name" value="PNPOx_N"/>
    <property type="match status" value="1"/>
</dbReference>
<dbReference type="GO" id="GO:0008615">
    <property type="term" value="P:pyridoxine biosynthetic process"/>
    <property type="evidence" value="ECO:0007669"/>
    <property type="project" value="UniProtKB-UniRule"/>
</dbReference>
<dbReference type="PANTHER" id="PTHR10851">
    <property type="entry name" value="PYRIDOXINE-5-PHOSPHATE OXIDASE"/>
    <property type="match status" value="1"/>
</dbReference>
<sequence>MGLNDLRREFQRATLSESSLDPDPINQFRKWYEDAERAEIPDPNAFTLATATPDGVPSARVVLLRGCDGRGFTFFTNYESRKGAELAANPRAALVFLWHELERQVRVEGAVERVSAEESDAYFASRPAGSRLGAWASPQSAVIPGREYLEQRTRELEARHPDGQIPRPDNWGGYRVVPASIEFWQGRPSRLHDRLRYARAGSAWRIERLAP</sequence>
<feature type="binding site" evidence="9 10">
    <location>
        <begin position="75"/>
        <end position="76"/>
    </location>
    <ligand>
        <name>FMN</name>
        <dbReference type="ChEBI" id="CHEBI:58210"/>
    </ligand>
</feature>
<keyword evidence="8 9" id="KW-0664">Pyridoxine biosynthesis</keyword>
<comment type="similarity">
    <text evidence="3 9">Belongs to the pyridoxamine 5'-phosphate oxidase family.</text>
</comment>
<keyword evidence="6 9" id="KW-0288">FMN</keyword>
<feature type="domain" description="Pyridoxamine 5'-phosphate oxidase N-terminal" evidence="11">
    <location>
        <begin position="34"/>
        <end position="157"/>
    </location>
</feature>
<evidence type="ECO:0000313" key="13">
    <source>
        <dbReference type="EMBL" id="QEH33594.1"/>
    </source>
</evidence>
<comment type="cofactor">
    <cofactor evidence="9 10">
        <name>FMN</name>
        <dbReference type="ChEBI" id="CHEBI:58210"/>
    </cofactor>
    <text evidence="9 10">Binds 1 FMN per subunit.</text>
</comment>
<dbReference type="InterPro" id="IPR012349">
    <property type="entry name" value="Split_barrel_FMN-bd"/>
</dbReference>
<evidence type="ECO:0000259" key="12">
    <source>
        <dbReference type="Pfam" id="PF10590"/>
    </source>
</evidence>
<feature type="binding site" evidence="9">
    <location>
        <begin position="60"/>
        <end position="65"/>
    </location>
    <ligand>
        <name>FMN</name>
        <dbReference type="ChEBI" id="CHEBI:58210"/>
    </ligand>
</feature>
<evidence type="ECO:0000256" key="4">
    <source>
        <dbReference type="ARBA" id="ARBA00011738"/>
    </source>
</evidence>
<dbReference type="PROSITE" id="PS01064">
    <property type="entry name" value="PYRIDOX_OXIDASE"/>
    <property type="match status" value="1"/>
</dbReference>
<keyword evidence="14" id="KW-1185">Reference proteome</keyword>
<keyword evidence="5 9" id="KW-0285">Flavoprotein</keyword>
<reference evidence="13 14" key="1">
    <citation type="submission" date="2019-08" db="EMBL/GenBank/DDBJ databases">
        <title>Deep-cultivation of Planctomycetes and their phenomic and genomic characterization uncovers novel biology.</title>
        <authorList>
            <person name="Wiegand S."/>
            <person name="Jogler M."/>
            <person name="Boedeker C."/>
            <person name="Pinto D."/>
            <person name="Vollmers J."/>
            <person name="Rivas-Marin E."/>
            <person name="Kohn T."/>
            <person name="Peeters S.H."/>
            <person name="Heuer A."/>
            <person name="Rast P."/>
            <person name="Oberbeckmann S."/>
            <person name="Bunk B."/>
            <person name="Jeske O."/>
            <person name="Meyerdierks A."/>
            <person name="Storesund J.E."/>
            <person name="Kallscheuer N."/>
            <person name="Luecker S."/>
            <person name="Lage O.M."/>
            <person name="Pohl T."/>
            <person name="Merkel B.J."/>
            <person name="Hornburger P."/>
            <person name="Mueller R.-W."/>
            <person name="Bruemmer F."/>
            <person name="Labrenz M."/>
            <person name="Spormann A.M."/>
            <person name="Op den Camp H."/>
            <person name="Overmann J."/>
            <person name="Amann R."/>
            <person name="Jetten M.S.M."/>
            <person name="Mascher T."/>
            <person name="Medema M.H."/>
            <person name="Devos D.P."/>
            <person name="Kaster A.-K."/>
            <person name="Ovreas L."/>
            <person name="Rohde M."/>
            <person name="Galperin M.Y."/>
            <person name="Jogler C."/>
        </authorList>
    </citation>
    <scope>NUCLEOTIDE SEQUENCE [LARGE SCALE GENOMIC DNA]</scope>
    <source>
        <strain evidence="13 14">OJF2</strain>
    </source>
</reference>
<gene>
    <name evidence="9 13" type="primary">pdxH</name>
    <name evidence="13" type="ORF">OJF2_20980</name>
</gene>
<dbReference type="EMBL" id="CP042997">
    <property type="protein sequence ID" value="QEH33594.1"/>
    <property type="molecule type" value="Genomic_DNA"/>
</dbReference>
<evidence type="ECO:0000256" key="8">
    <source>
        <dbReference type="ARBA" id="ARBA00023096"/>
    </source>
</evidence>
<evidence type="ECO:0000256" key="5">
    <source>
        <dbReference type="ARBA" id="ARBA00022630"/>
    </source>
</evidence>
<comment type="subunit">
    <text evidence="4 9">Homodimer.</text>
</comment>
<feature type="binding site" evidence="9">
    <location>
        <position position="126"/>
    </location>
    <ligand>
        <name>substrate</name>
    </ligand>
</feature>
<dbReference type="PANTHER" id="PTHR10851:SF0">
    <property type="entry name" value="PYRIDOXINE-5'-PHOSPHATE OXIDASE"/>
    <property type="match status" value="1"/>
</dbReference>
<dbReference type="OrthoDB" id="9780392at2"/>
<comment type="catalytic activity">
    <reaction evidence="9">
        <text>pyridoxamine 5'-phosphate + O2 + H2O = pyridoxal 5'-phosphate + H2O2 + NH4(+)</text>
        <dbReference type="Rhea" id="RHEA:15817"/>
        <dbReference type="ChEBI" id="CHEBI:15377"/>
        <dbReference type="ChEBI" id="CHEBI:15379"/>
        <dbReference type="ChEBI" id="CHEBI:16240"/>
        <dbReference type="ChEBI" id="CHEBI:28938"/>
        <dbReference type="ChEBI" id="CHEBI:58451"/>
        <dbReference type="ChEBI" id="CHEBI:597326"/>
        <dbReference type="EC" id="1.4.3.5"/>
    </reaction>
</comment>
<organism evidence="13 14">
    <name type="scientific">Aquisphaera giovannonii</name>
    <dbReference type="NCBI Taxonomy" id="406548"/>
    <lineage>
        <taxon>Bacteria</taxon>
        <taxon>Pseudomonadati</taxon>
        <taxon>Planctomycetota</taxon>
        <taxon>Planctomycetia</taxon>
        <taxon>Isosphaerales</taxon>
        <taxon>Isosphaeraceae</taxon>
        <taxon>Aquisphaera</taxon>
    </lineage>
</organism>
<evidence type="ECO:0000259" key="11">
    <source>
        <dbReference type="Pfam" id="PF01243"/>
    </source>
</evidence>
<proteinExistence type="inferred from homology"/>
<comment type="function">
    <text evidence="9">Catalyzes the oxidation of either pyridoxine 5'-phosphate (PNP) or pyridoxamine 5'-phosphate (PMP) into pyridoxal 5'-phosphate (PLP).</text>
</comment>
<feature type="binding site" evidence="9 10">
    <location>
        <position position="82"/>
    </location>
    <ligand>
        <name>FMN</name>
        <dbReference type="ChEBI" id="CHEBI:58210"/>
    </ligand>
</feature>
<evidence type="ECO:0000256" key="1">
    <source>
        <dbReference type="ARBA" id="ARBA00004738"/>
    </source>
</evidence>
<accession>A0A5B9W071</accession>
<dbReference type="InterPro" id="IPR019740">
    <property type="entry name" value="Pyridox_Oxase_CS"/>
</dbReference>
<dbReference type="InterPro" id="IPR011576">
    <property type="entry name" value="Pyridox_Oxase_N"/>
</dbReference>
<comment type="catalytic activity">
    <reaction evidence="9">
        <text>pyridoxine 5'-phosphate + O2 = pyridoxal 5'-phosphate + H2O2</text>
        <dbReference type="Rhea" id="RHEA:15149"/>
        <dbReference type="ChEBI" id="CHEBI:15379"/>
        <dbReference type="ChEBI" id="CHEBI:16240"/>
        <dbReference type="ChEBI" id="CHEBI:58589"/>
        <dbReference type="ChEBI" id="CHEBI:597326"/>
        <dbReference type="EC" id="1.4.3.5"/>
    </reaction>
</comment>